<dbReference type="AlphaFoldDB" id="A0A4Q9FGH0"/>
<accession>A0A4Q9FGH0</accession>
<feature type="transmembrane region" description="Helical" evidence="1">
    <location>
        <begin position="88"/>
        <end position="106"/>
    </location>
</feature>
<dbReference type="InterPro" id="IPR008756">
    <property type="entry name" value="Peptidase_M56"/>
</dbReference>
<proteinExistence type="predicted"/>
<protein>
    <submittedName>
        <fullName evidence="3">M56 family metallopeptidase</fullName>
    </submittedName>
</protein>
<keyword evidence="1" id="KW-0812">Transmembrane</keyword>
<dbReference type="RefSeq" id="WP_130962940.1">
    <property type="nucleotide sequence ID" value="NZ_SIRT01000002.1"/>
</dbReference>
<sequence length="573" mass="66978">MLLLLLKSSACLAIFMLFYKFCLEQTSAHTFKRFYLIIAILISIGIPFITFTEYILVQPENNIPTLEFINQPAFEATETKQQQNYTPIILWSTYTIGVIMFSFRFFKNIYKIIHKIKTNPKFKDEKFINVLLHDLIHPHTFFNYIFLNKNEYENRLIPKEVLLHEQVHAKQKHALDILFIEILQIVFWFNPLLHFIKKDIKLNHEFLADQAVIYNGANTKQYQKLLLAFSSNASHNRLANAINYSLIKKRFTVMKTKTSKTKIWSRIIILLPLLAVLVYSFSAHKKVEKYIASETSTLHHTARSIEVEVLDNGTYKIDGIAATKATFIPTINKLHQDITPEIRNRIINIHVNDQKLVSDEEVWFIYNSVLDYGFHRIVTYNQEIIHKKGNKPIDISSSDNQKGASKEQIAEYNKIVKKLNEQPENKRIIKLKDLKRLKYLYSLMTKTQKEKYAEPFPKFAPPPPPPAMDTIYTYNNLTKRTKFIPINRNNNLQYLKTLFNKMSNAQKEKVESPSVISEYIKSLKGLTTEQTKKVNALYNKIKAHALSKGRKFYTAAEYKELENLYTKMLSGKK</sequence>
<dbReference type="PANTHER" id="PTHR34978:SF3">
    <property type="entry name" value="SLR0241 PROTEIN"/>
    <property type="match status" value="1"/>
</dbReference>
<evidence type="ECO:0000256" key="1">
    <source>
        <dbReference type="SAM" id="Phobius"/>
    </source>
</evidence>
<feature type="transmembrane region" description="Helical" evidence="1">
    <location>
        <begin position="34"/>
        <end position="57"/>
    </location>
</feature>
<dbReference type="InterPro" id="IPR052173">
    <property type="entry name" value="Beta-lactam_resp_regulator"/>
</dbReference>
<organism evidence="3 4">
    <name type="scientific">Hyunsoonleella flava</name>
    <dbReference type="NCBI Taxonomy" id="2527939"/>
    <lineage>
        <taxon>Bacteria</taxon>
        <taxon>Pseudomonadati</taxon>
        <taxon>Bacteroidota</taxon>
        <taxon>Flavobacteriia</taxon>
        <taxon>Flavobacteriales</taxon>
        <taxon>Flavobacteriaceae</taxon>
    </lineage>
</organism>
<reference evidence="3 4" key="1">
    <citation type="submission" date="2019-02" db="EMBL/GenBank/DDBJ databases">
        <title>Hyunsoonleella sp., isolated from marine sediment.</title>
        <authorList>
            <person name="Liu B.-T."/>
        </authorList>
    </citation>
    <scope>NUCLEOTIDE SEQUENCE [LARGE SCALE GENOMIC DNA]</scope>
    <source>
        <strain evidence="3 4">T58</strain>
    </source>
</reference>
<keyword evidence="4" id="KW-1185">Reference proteome</keyword>
<feature type="transmembrane region" description="Helical" evidence="1">
    <location>
        <begin position="263"/>
        <end position="281"/>
    </location>
</feature>
<feature type="domain" description="Peptidase M56" evidence="2">
    <location>
        <begin position="161"/>
        <end position="252"/>
    </location>
</feature>
<dbReference type="OrthoDB" id="1522859at2"/>
<evidence type="ECO:0000313" key="4">
    <source>
        <dbReference type="Proteomes" id="UP000291142"/>
    </source>
</evidence>
<evidence type="ECO:0000313" key="3">
    <source>
        <dbReference type="EMBL" id="TBN05319.1"/>
    </source>
</evidence>
<dbReference type="Proteomes" id="UP000291142">
    <property type="component" value="Unassembled WGS sequence"/>
</dbReference>
<keyword evidence="1" id="KW-1133">Transmembrane helix</keyword>
<feature type="transmembrane region" description="Helical" evidence="1">
    <location>
        <begin position="6"/>
        <end position="22"/>
    </location>
</feature>
<keyword evidence="1" id="KW-0472">Membrane</keyword>
<dbReference type="Pfam" id="PF05569">
    <property type="entry name" value="Peptidase_M56"/>
    <property type="match status" value="1"/>
</dbReference>
<evidence type="ECO:0000259" key="2">
    <source>
        <dbReference type="Pfam" id="PF05569"/>
    </source>
</evidence>
<name>A0A4Q9FGH0_9FLAO</name>
<gene>
    <name evidence="3" type="ORF">EYD45_03315</name>
</gene>
<dbReference type="CDD" id="cd07341">
    <property type="entry name" value="M56_BlaR1_MecR1_like"/>
    <property type="match status" value="1"/>
</dbReference>
<dbReference type="EMBL" id="SIRT01000002">
    <property type="protein sequence ID" value="TBN05319.1"/>
    <property type="molecule type" value="Genomic_DNA"/>
</dbReference>
<dbReference type="PANTHER" id="PTHR34978">
    <property type="entry name" value="POSSIBLE SENSOR-TRANSDUCER PROTEIN BLAR"/>
    <property type="match status" value="1"/>
</dbReference>
<comment type="caution">
    <text evidence="3">The sequence shown here is derived from an EMBL/GenBank/DDBJ whole genome shotgun (WGS) entry which is preliminary data.</text>
</comment>